<accession>A0A855XRI8</accession>
<comment type="caution">
    <text evidence="2">The sequence shown here is derived from an EMBL/GenBank/DDBJ whole genome shotgun (WGS) entry which is preliminary data.</text>
</comment>
<dbReference type="EMBL" id="QLLI01000031">
    <property type="protein sequence ID" value="RAI83640.1"/>
    <property type="molecule type" value="Genomic_DNA"/>
</dbReference>
<evidence type="ECO:0000313" key="5">
    <source>
        <dbReference type="Proteomes" id="UP000248827"/>
    </source>
</evidence>
<keyword evidence="1" id="KW-0472">Membrane</keyword>
<organism evidence="2 4">
    <name type="scientific">Paenibacillus pabuli</name>
    <dbReference type="NCBI Taxonomy" id="1472"/>
    <lineage>
        <taxon>Bacteria</taxon>
        <taxon>Bacillati</taxon>
        <taxon>Bacillota</taxon>
        <taxon>Bacilli</taxon>
        <taxon>Bacillales</taxon>
        <taxon>Paenibacillaceae</taxon>
        <taxon>Paenibacillus</taxon>
    </lineage>
</organism>
<dbReference type="Proteomes" id="UP000248827">
    <property type="component" value="Unassembled WGS sequence"/>
</dbReference>
<dbReference type="AlphaFoldDB" id="A0A855XRI8"/>
<reference evidence="2 4" key="1">
    <citation type="submission" date="2018-05" db="EMBL/GenBank/DDBJ databases">
        <title>Freshwater and sediment microbial communities from various areas in North America, analyzing microbe dynamics in response to fracking.</title>
        <authorList>
            <person name="Lamendella R."/>
        </authorList>
    </citation>
    <scope>NUCLEOTIDE SEQUENCE [LARGE SCALE GENOMIC DNA]</scope>
    <source>
        <strain evidence="2 4">DB-3</strain>
        <strain evidence="3 5">NG-13</strain>
    </source>
</reference>
<evidence type="ECO:0008006" key="6">
    <source>
        <dbReference type="Google" id="ProtNLM"/>
    </source>
</evidence>
<keyword evidence="5" id="KW-1185">Reference proteome</keyword>
<feature type="transmembrane region" description="Helical" evidence="1">
    <location>
        <begin position="83"/>
        <end position="102"/>
    </location>
</feature>
<gene>
    <name evidence="3" type="ORF">DET54_1319</name>
    <name evidence="2" type="ORF">DET56_113211</name>
</gene>
<evidence type="ECO:0000313" key="2">
    <source>
        <dbReference type="EMBL" id="PWW35207.1"/>
    </source>
</evidence>
<dbReference type="InterPro" id="IPR035238">
    <property type="entry name" value="DUF5345"/>
</dbReference>
<feature type="transmembrane region" description="Helical" evidence="1">
    <location>
        <begin position="57"/>
        <end position="77"/>
    </location>
</feature>
<protein>
    <recommendedName>
        <fullName evidence="6">YxlC family protein</fullName>
    </recommendedName>
</protein>
<keyword evidence="1" id="KW-1133">Transmembrane helix</keyword>
<evidence type="ECO:0000256" key="1">
    <source>
        <dbReference type="SAM" id="Phobius"/>
    </source>
</evidence>
<sequence length="113" mass="13102">MSMSRSEEQDEQKILMRMQQQMKVLDDAYEPVNIPSLASIEAQVKERKQMRRRANRIEMILFWIVGLFIIAFGVLLFHSAPALYLGIQAVSLCAAIAVVIIWSGRRRKETRHE</sequence>
<proteinExistence type="predicted"/>
<evidence type="ECO:0000313" key="3">
    <source>
        <dbReference type="EMBL" id="RAI83640.1"/>
    </source>
</evidence>
<dbReference type="Proteomes" id="UP000247078">
    <property type="component" value="Unassembled WGS sequence"/>
</dbReference>
<dbReference type="Pfam" id="PF17280">
    <property type="entry name" value="DUF5345"/>
    <property type="match status" value="1"/>
</dbReference>
<keyword evidence="1" id="KW-0812">Transmembrane</keyword>
<dbReference type="EMBL" id="QGTZ01000013">
    <property type="protein sequence ID" value="PWW35207.1"/>
    <property type="molecule type" value="Genomic_DNA"/>
</dbReference>
<name>A0A855XRI8_9BACL</name>
<evidence type="ECO:0000313" key="4">
    <source>
        <dbReference type="Proteomes" id="UP000247078"/>
    </source>
</evidence>